<organism evidence="3 4">
    <name type="scientific">Terrabacter tumescens</name>
    <dbReference type="NCBI Taxonomy" id="60443"/>
    <lineage>
        <taxon>Bacteria</taxon>
        <taxon>Bacillati</taxon>
        <taxon>Actinomycetota</taxon>
        <taxon>Actinomycetes</taxon>
        <taxon>Micrococcales</taxon>
        <taxon>Intrasporangiaceae</taxon>
        <taxon>Terrabacter</taxon>
    </lineage>
</organism>
<name>A0ABQ2IDD0_9MICO</name>
<feature type="transmembrane region" description="Helical" evidence="2">
    <location>
        <begin position="208"/>
        <end position="239"/>
    </location>
</feature>
<keyword evidence="2" id="KW-0472">Membrane</keyword>
<feature type="compositionally biased region" description="Basic and acidic residues" evidence="1">
    <location>
        <begin position="9"/>
        <end position="18"/>
    </location>
</feature>
<proteinExistence type="predicted"/>
<sequence>MSDVVTGSAHERARRALDDQGSADDLLEQDDAQDAEQDAELDRPHWLVRDPLRTAVVAITVLALAVRLSVLKDSFFITDDFMLSARAMENDFGWGYLTRVHTGHFEPIGFAVMWLLAHYAPLSWGWTVVLIVAAQVILAVVVWKLLVELFDRRLLLLVPFSIFCLTPLTMPAFTWLAAAIIWLPLMIAISGALRWHTRYVRTGRPLHALWATLWFVMGLASFEKIAVYLPFVVVFTLAVAPETAVNRASLWALLKRTRWVWVGYAVTTVAYLVLYVPGVRSAGNDSPVTAPSMAPLSDFAFLSVFRTFVPGVFGGPWDWQPTSYALAIVDSPRAFDWLLWILAGLVVVASLALRRNVGRFWLALLVYLGGSIATVAAGRVAYGGSIVALETRYLADAVIPLVVTLGACLMPLRGERRPWTPTARRAFTRVSRAQALTGLAVVGVVVVALSFHSIGAYARFSTNNPARAFVTNTVDSLEALPDTAEIYDTEVPGQIIGPLFAQYNTVSRYLSPLVGAQGRDELYSRSVFHDPYVLNAAGSLVPMKISPAATSSPRPNGCYGVRNGRVTVPLTQKLYRWGWAVRIGYLADGDTTGTVSLGKDSRQFPITKGLGEVIVSLVGEGDALRFTGIPPGVNFCVGDAQVGFATPSR</sequence>
<comment type="caution">
    <text evidence="3">The sequence shown here is derived from an EMBL/GenBank/DDBJ whole genome shotgun (WGS) entry which is preliminary data.</text>
</comment>
<evidence type="ECO:0000313" key="4">
    <source>
        <dbReference type="Proteomes" id="UP000623461"/>
    </source>
</evidence>
<feature type="transmembrane region" description="Helical" evidence="2">
    <location>
        <begin position="259"/>
        <end position="278"/>
    </location>
</feature>
<reference evidence="4" key="1">
    <citation type="journal article" date="2019" name="Int. J. Syst. Evol. Microbiol.">
        <title>The Global Catalogue of Microorganisms (GCM) 10K type strain sequencing project: providing services to taxonomists for standard genome sequencing and annotation.</title>
        <authorList>
            <consortium name="The Broad Institute Genomics Platform"/>
            <consortium name="The Broad Institute Genome Sequencing Center for Infectious Disease"/>
            <person name="Wu L."/>
            <person name="Ma J."/>
        </authorList>
    </citation>
    <scope>NUCLEOTIDE SEQUENCE [LARGE SCALE GENOMIC DNA]</scope>
    <source>
        <strain evidence="4">JCM 1365</strain>
    </source>
</reference>
<protein>
    <recommendedName>
        <fullName evidence="5">Transmembrane protein</fullName>
    </recommendedName>
</protein>
<feature type="transmembrane region" description="Helical" evidence="2">
    <location>
        <begin position="360"/>
        <end position="381"/>
    </location>
</feature>
<feature type="transmembrane region" description="Helical" evidence="2">
    <location>
        <begin position="433"/>
        <end position="458"/>
    </location>
</feature>
<evidence type="ECO:0000256" key="1">
    <source>
        <dbReference type="SAM" id="MobiDB-lite"/>
    </source>
</evidence>
<keyword evidence="2" id="KW-1133">Transmembrane helix</keyword>
<feature type="transmembrane region" description="Helical" evidence="2">
    <location>
        <begin position="337"/>
        <end position="353"/>
    </location>
</feature>
<accession>A0ABQ2IDD0</accession>
<dbReference type="Proteomes" id="UP000623461">
    <property type="component" value="Unassembled WGS sequence"/>
</dbReference>
<evidence type="ECO:0000313" key="3">
    <source>
        <dbReference type="EMBL" id="GGN04977.1"/>
    </source>
</evidence>
<evidence type="ECO:0008006" key="5">
    <source>
        <dbReference type="Google" id="ProtNLM"/>
    </source>
</evidence>
<feature type="transmembrane region" description="Helical" evidence="2">
    <location>
        <begin position="124"/>
        <end position="147"/>
    </location>
</feature>
<feature type="region of interest" description="Disordered" evidence="1">
    <location>
        <begin position="1"/>
        <end position="23"/>
    </location>
</feature>
<keyword evidence="4" id="KW-1185">Reference proteome</keyword>
<dbReference type="RefSeq" id="WP_030202053.1">
    <property type="nucleotide sequence ID" value="NZ_BMNZ01000007.1"/>
</dbReference>
<feature type="transmembrane region" description="Helical" evidence="2">
    <location>
        <begin position="154"/>
        <end position="173"/>
    </location>
</feature>
<feature type="transmembrane region" description="Helical" evidence="2">
    <location>
        <begin position="393"/>
        <end position="412"/>
    </location>
</feature>
<keyword evidence="2" id="KW-0812">Transmembrane</keyword>
<feature type="transmembrane region" description="Helical" evidence="2">
    <location>
        <begin position="179"/>
        <end position="196"/>
    </location>
</feature>
<gene>
    <name evidence="3" type="ORF">GCM10009721_35560</name>
</gene>
<evidence type="ECO:0000256" key="2">
    <source>
        <dbReference type="SAM" id="Phobius"/>
    </source>
</evidence>
<feature type="transmembrane region" description="Helical" evidence="2">
    <location>
        <begin position="52"/>
        <end position="70"/>
    </location>
</feature>
<dbReference type="EMBL" id="BMNZ01000007">
    <property type="protein sequence ID" value="GGN04977.1"/>
    <property type="molecule type" value="Genomic_DNA"/>
</dbReference>